<dbReference type="Proteomes" id="UP000275267">
    <property type="component" value="Unassembled WGS sequence"/>
</dbReference>
<organism evidence="1 2">
    <name type="scientific">Panicum miliaceum</name>
    <name type="common">Proso millet</name>
    <name type="synonym">Broomcorn millet</name>
    <dbReference type="NCBI Taxonomy" id="4540"/>
    <lineage>
        <taxon>Eukaryota</taxon>
        <taxon>Viridiplantae</taxon>
        <taxon>Streptophyta</taxon>
        <taxon>Embryophyta</taxon>
        <taxon>Tracheophyta</taxon>
        <taxon>Spermatophyta</taxon>
        <taxon>Magnoliopsida</taxon>
        <taxon>Liliopsida</taxon>
        <taxon>Poales</taxon>
        <taxon>Poaceae</taxon>
        <taxon>PACMAD clade</taxon>
        <taxon>Panicoideae</taxon>
        <taxon>Panicodae</taxon>
        <taxon>Paniceae</taxon>
        <taxon>Panicinae</taxon>
        <taxon>Panicum</taxon>
        <taxon>Panicum sect. Panicum</taxon>
    </lineage>
</organism>
<evidence type="ECO:0000313" key="1">
    <source>
        <dbReference type="EMBL" id="RLN28838.1"/>
    </source>
</evidence>
<comment type="caution">
    <text evidence="1">The sequence shown here is derived from an EMBL/GenBank/DDBJ whole genome shotgun (WGS) entry which is preliminary data.</text>
</comment>
<dbReference type="PANTHER" id="PTHR47087:SF1">
    <property type="entry name" value="METHIONINE S-METHYLTRANSFERASE"/>
    <property type="match status" value="1"/>
</dbReference>
<sequence length="126" mass="14017">MGSVGVEEDAKAAVEAFLQRCAPSGDAAYAELRALLARLHDPATRRQERVFLAALRRRQQSSSDDRQEDFFRRFGFRIQELLLHDNNPAAASAFRSAASSPASNILLIHFQRITRALQIAVLAQLP</sequence>
<dbReference type="AlphaFoldDB" id="A0A3L6SZN6"/>
<protein>
    <submittedName>
        <fullName evidence="1">Uncharacterized protein</fullName>
    </submittedName>
</protein>
<dbReference type="STRING" id="4540.A0A3L6SZN6"/>
<dbReference type="EMBL" id="PQIB02000003">
    <property type="protein sequence ID" value="RLN28838.1"/>
    <property type="molecule type" value="Genomic_DNA"/>
</dbReference>
<name>A0A3L6SZN6_PANMI</name>
<gene>
    <name evidence="1" type="ORF">C2845_PM05G09760</name>
</gene>
<evidence type="ECO:0000313" key="2">
    <source>
        <dbReference type="Proteomes" id="UP000275267"/>
    </source>
</evidence>
<keyword evidence="2" id="KW-1185">Reference proteome</keyword>
<dbReference type="PANTHER" id="PTHR47087">
    <property type="entry name" value="METHIONINE S-METHYLTRANSFERASE"/>
    <property type="match status" value="1"/>
</dbReference>
<reference evidence="2" key="1">
    <citation type="journal article" date="2019" name="Nat. Commun.">
        <title>The genome of broomcorn millet.</title>
        <authorList>
            <person name="Zou C."/>
            <person name="Miki D."/>
            <person name="Li D."/>
            <person name="Tang Q."/>
            <person name="Xiao L."/>
            <person name="Rajput S."/>
            <person name="Deng P."/>
            <person name="Jia W."/>
            <person name="Huang R."/>
            <person name="Zhang M."/>
            <person name="Sun Y."/>
            <person name="Hu J."/>
            <person name="Fu X."/>
            <person name="Schnable P.S."/>
            <person name="Li F."/>
            <person name="Zhang H."/>
            <person name="Feng B."/>
            <person name="Zhu X."/>
            <person name="Liu R."/>
            <person name="Schnable J.C."/>
            <person name="Zhu J.-K."/>
            <person name="Zhang H."/>
        </authorList>
    </citation>
    <scope>NUCLEOTIDE SEQUENCE [LARGE SCALE GENOMIC DNA]</scope>
</reference>
<accession>A0A3L6SZN6</accession>
<proteinExistence type="predicted"/>